<dbReference type="EMBL" id="JARBDR010000640">
    <property type="protein sequence ID" value="KAJ8310710.1"/>
    <property type="molecule type" value="Genomic_DNA"/>
</dbReference>
<feature type="region of interest" description="Disordered" evidence="3">
    <location>
        <begin position="234"/>
        <end position="267"/>
    </location>
</feature>
<evidence type="ECO:0000259" key="4">
    <source>
        <dbReference type="Pfam" id="PF10148"/>
    </source>
</evidence>
<dbReference type="Proteomes" id="UP001217089">
    <property type="component" value="Unassembled WGS sequence"/>
</dbReference>
<evidence type="ECO:0000256" key="2">
    <source>
        <dbReference type="SAM" id="Coils"/>
    </source>
</evidence>
<protein>
    <recommendedName>
        <fullName evidence="4">Schwannomin interacting protein 1 C-terminal domain-containing protein</fullName>
    </recommendedName>
</protein>
<organism evidence="5 6">
    <name type="scientific">Tegillarca granosa</name>
    <name type="common">Malaysian cockle</name>
    <name type="synonym">Anadara granosa</name>
    <dbReference type="NCBI Taxonomy" id="220873"/>
    <lineage>
        <taxon>Eukaryota</taxon>
        <taxon>Metazoa</taxon>
        <taxon>Spiralia</taxon>
        <taxon>Lophotrochozoa</taxon>
        <taxon>Mollusca</taxon>
        <taxon>Bivalvia</taxon>
        <taxon>Autobranchia</taxon>
        <taxon>Pteriomorphia</taxon>
        <taxon>Arcoida</taxon>
        <taxon>Arcoidea</taxon>
        <taxon>Arcidae</taxon>
        <taxon>Tegillarca</taxon>
    </lineage>
</organism>
<feature type="region of interest" description="Disordered" evidence="3">
    <location>
        <begin position="307"/>
        <end position="328"/>
    </location>
</feature>
<dbReference type="InterPro" id="IPR039045">
    <property type="entry name" value="SCHIP_1"/>
</dbReference>
<dbReference type="Pfam" id="PF10148">
    <property type="entry name" value="SCHIP-1_C"/>
    <property type="match status" value="1"/>
</dbReference>
<dbReference type="PANTHER" id="PTHR13103">
    <property type="entry name" value="SCHWANNOMIN INTERACTING PROTEIN 1"/>
    <property type="match status" value="1"/>
</dbReference>
<feature type="region of interest" description="Disordered" evidence="3">
    <location>
        <begin position="435"/>
        <end position="454"/>
    </location>
</feature>
<feature type="domain" description="Schwannomin interacting protein 1 C-terminal" evidence="4">
    <location>
        <begin position="447"/>
        <end position="584"/>
    </location>
</feature>
<feature type="coiled-coil region" evidence="2">
    <location>
        <begin position="608"/>
        <end position="642"/>
    </location>
</feature>
<gene>
    <name evidence="5" type="ORF">KUTeg_012575</name>
</gene>
<feature type="region of interest" description="Disordered" evidence="3">
    <location>
        <begin position="374"/>
        <end position="410"/>
    </location>
</feature>
<evidence type="ECO:0000313" key="6">
    <source>
        <dbReference type="Proteomes" id="UP001217089"/>
    </source>
</evidence>
<dbReference type="PANTHER" id="PTHR13103:SF2">
    <property type="entry name" value="IQCJ-SCHIP1 READTHROUGH TRANSCRIPT PROTEIN-RELATED"/>
    <property type="match status" value="1"/>
</dbReference>
<feature type="compositionally biased region" description="Basic and acidic residues" evidence="3">
    <location>
        <begin position="438"/>
        <end position="454"/>
    </location>
</feature>
<accession>A0ABQ9F567</accession>
<keyword evidence="1 2" id="KW-0175">Coiled coil</keyword>
<evidence type="ECO:0000313" key="5">
    <source>
        <dbReference type="EMBL" id="KAJ8310710.1"/>
    </source>
</evidence>
<feature type="compositionally biased region" description="Low complexity" evidence="3">
    <location>
        <begin position="309"/>
        <end position="324"/>
    </location>
</feature>
<dbReference type="InterPro" id="IPR015649">
    <property type="entry name" value="SCHIP_1_C"/>
</dbReference>
<sequence>MSEKDKLLVILTSSRRRGKVRYVAVKDMKRCRMNFTTNTSITEMDVVITKEEIEEGYPELDTDTHEITLEPPDMEQLRLDRLERNREVMKLEVLLEDNITTRRNKARHYLSYIITIQRAWKAYVKRKQANNSEKNINCSDVTENTIKQSSDIQESTEVKEIKKYEKLDISNSLENIRSISRESTPDDRLSYQNKNSVLQKFLSDREPDTESLSSDYSEVSAPLRDIAEAELQKLDNGHNTQKSESSYQKSSLTSTQVEKQPGESDEDYSRRLRKINLLSIAQEFAELKKINVNALPLDLHKVQGHTDESSLSASSSASNSAISSEMNTPVDSTVSFENMKNINSLTDTDLNSNTIHSSMKTCDKNVTDSIVNSKDLLNSSPKNKRNIQNVQTGDRQQCDRTSNIPGEKEGDFDVFNIETAMPQMDWEGLEKQLQQATEEQKKRSEAQRNDREEIRRKLAMGTGVEEDYYGSERTSYNKKPNLSSRLQTGMNLQICFMNESPSEEQNLTQDKISNELELKDEYKTLAAAKDTQSDVNKNTVSKSDVKNGNSVLLTDDTIQKQDDGDFFKQQARLQREAKIALAQVGIPYLNDLEKGQRFNKKILYEMNIAQLQVVVNDLHSQIENLNEDLVKFLMDRDELHMEQDSKLVDIEDLTRRAEERAGKVNTRQKKESRKS</sequence>
<feature type="compositionally biased region" description="Polar residues" evidence="3">
    <location>
        <begin position="374"/>
        <end position="404"/>
    </location>
</feature>
<proteinExistence type="predicted"/>
<evidence type="ECO:0000256" key="1">
    <source>
        <dbReference type="ARBA" id="ARBA00023054"/>
    </source>
</evidence>
<comment type="caution">
    <text evidence="5">The sequence shown here is derived from an EMBL/GenBank/DDBJ whole genome shotgun (WGS) entry which is preliminary data.</text>
</comment>
<feature type="compositionally biased region" description="Polar residues" evidence="3">
    <location>
        <begin position="237"/>
        <end position="258"/>
    </location>
</feature>
<name>A0ABQ9F567_TEGGR</name>
<evidence type="ECO:0000256" key="3">
    <source>
        <dbReference type="SAM" id="MobiDB-lite"/>
    </source>
</evidence>
<keyword evidence="6" id="KW-1185">Reference proteome</keyword>
<reference evidence="5 6" key="1">
    <citation type="submission" date="2022-12" db="EMBL/GenBank/DDBJ databases">
        <title>Chromosome-level genome of Tegillarca granosa.</title>
        <authorList>
            <person name="Kim J."/>
        </authorList>
    </citation>
    <scope>NUCLEOTIDE SEQUENCE [LARGE SCALE GENOMIC DNA]</scope>
    <source>
        <strain evidence="5">Teg-2019</strain>
        <tissue evidence="5">Adductor muscle</tissue>
    </source>
</reference>